<feature type="binding site" evidence="8">
    <location>
        <position position="90"/>
    </location>
    <ligand>
        <name>Fe cation</name>
        <dbReference type="ChEBI" id="CHEBI:24875"/>
    </ligand>
</feature>
<keyword evidence="7" id="KW-0479">Metal-binding</keyword>
<dbReference type="GO" id="GO:0000976">
    <property type="term" value="F:transcription cis-regulatory region binding"/>
    <property type="evidence" value="ECO:0007669"/>
    <property type="project" value="TreeGrafter"/>
</dbReference>
<keyword evidence="5" id="KW-0238">DNA-binding</keyword>
<dbReference type="GO" id="GO:0003700">
    <property type="term" value="F:DNA-binding transcription factor activity"/>
    <property type="evidence" value="ECO:0007669"/>
    <property type="project" value="InterPro"/>
</dbReference>
<dbReference type="InterPro" id="IPR036390">
    <property type="entry name" value="WH_DNA-bd_sf"/>
</dbReference>
<evidence type="ECO:0000256" key="3">
    <source>
        <dbReference type="ARBA" id="ARBA00022833"/>
    </source>
</evidence>
<feature type="binding site" evidence="7">
    <location>
        <position position="99"/>
    </location>
    <ligand>
        <name>Zn(2+)</name>
        <dbReference type="ChEBI" id="CHEBI:29105"/>
    </ligand>
</feature>
<gene>
    <name evidence="9" type="ORF">SAMN05444373_100227</name>
</gene>
<dbReference type="GO" id="GO:1900376">
    <property type="term" value="P:regulation of secondary metabolite biosynthetic process"/>
    <property type="evidence" value="ECO:0007669"/>
    <property type="project" value="TreeGrafter"/>
</dbReference>
<dbReference type="RefSeq" id="WP_149677439.1">
    <property type="nucleotide sequence ID" value="NZ_DAONMB010000091.1"/>
</dbReference>
<keyword evidence="10" id="KW-1185">Reference proteome</keyword>
<dbReference type="InterPro" id="IPR002481">
    <property type="entry name" value="FUR"/>
</dbReference>
<feature type="binding site" evidence="7">
    <location>
        <position position="139"/>
    </location>
    <ligand>
        <name>Zn(2+)</name>
        <dbReference type="ChEBI" id="CHEBI:29105"/>
    </ligand>
</feature>
<evidence type="ECO:0000313" key="9">
    <source>
        <dbReference type="EMBL" id="SHI42261.1"/>
    </source>
</evidence>
<evidence type="ECO:0000256" key="6">
    <source>
        <dbReference type="ARBA" id="ARBA00023163"/>
    </source>
</evidence>
<dbReference type="Gene3D" id="3.30.1490.190">
    <property type="match status" value="1"/>
</dbReference>
<keyword evidence="2" id="KW-0678">Repressor</keyword>
<evidence type="ECO:0000256" key="8">
    <source>
        <dbReference type="PIRSR" id="PIRSR602481-2"/>
    </source>
</evidence>
<comment type="cofactor">
    <cofactor evidence="7">
        <name>Zn(2+)</name>
        <dbReference type="ChEBI" id="CHEBI:29105"/>
    </cofactor>
    <text evidence="7">Binds 1 zinc ion per subunit.</text>
</comment>
<dbReference type="Proteomes" id="UP000324781">
    <property type="component" value="Unassembled WGS sequence"/>
</dbReference>
<dbReference type="OrthoDB" id="8659436at2"/>
<feature type="binding site" evidence="8">
    <location>
        <position position="128"/>
    </location>
    <ligand>
        <name>Fe cation</name>
        <dbReference type="ChEBI" id="CHEBI:24875"/>
    </ligand>
</feature>
<reference evidence="9 10" key="1">
    <citation type="submission" date="2016-11" db="EMBL/GenBank/DDBJ databases">
        <authorList>
            <person name="Varghese N."/>
            <person name="Submissions S."/>
        </authorList>
    </citation>
    <scope>NUCLEOTIDE SEQUENCE [LARGE SCALE GENOMIC DNA]</scope>
    <source>
        <strain evidence="9 10">DSM 19027</strain>
    </source>
</reference>
<evidence type="ECO:0000256" key="4">
    <source>
        <dbReference type="ARBA" id="ARBA00023015"/>
    </source>
</evidence>
<dbReference type="SUPFAM" id="SSF46785">
    <property type="entry name" value="Winged helix' DNA-binding domain"/>
    <property type="match status" value="1"/>
</dbReference>
<comment type="similarity">
    <text evidence="1">Belongs to the Fur family.</text>
</comment>
<keyword evidence="3 7" id="KW-0862">Zinc</keyword>
<dbReference type="GO" id="GO:0045892">
    <property type="term" value="P:negative regulation of DNA-templated transcription"/>
    <property type="evidence" value="ECO:0007669"/>
    <property type="project" value="TreeGrafter"/>
</dbReference>
<proteinExistence type="inferred from homology"/>
<organism evidence="9 10">
    <name type="scientific">Thermoclostridium caenicola</name>
    <dbReference type="NCBI Taxonomy" id="659425"/>
    <lineage>
        <taxon>Bacteria</taxon>
        <taxon>Bacillati</taxon>
        <taxon>Bacillota</taxon>
        <taxon>Clostridia</taxon>
        <taxon>Eubacteriales</taxon>
        <taxon>Oscillospiraceae</taxon>
        <taxon>Thermoclostridium</taxon>
    </lineage>
</organism>
<keyword evidence="4" id="KW-0805">Transcription regulation</keyword>
<dbReference type="CDD" id="cd07153">
    <property type="entry name" value="Fur_like"/>
    <property type="match status" value="1"/>
</dbReference>
<dbReference type="PANTHER" id="PTHR33202:SF7">
    <property type="entry name" value="FERRIC UPTAKE REGULATION PROTEIN"/>
    <property type="match status" value="1"/>
</dbReference>
<accession>A0A1M6B0P2</accession>
<evidence type="ECO:0000313" key="10">
    <source>
        <dbReference type="Proteomes" id="UP000324781"/>
    </source>
</evidence>
<feature type="binding site" evidence="7">
    <location>
        <position position="136"/>
    </location>
    <ligand>
        <name>Zn(2+)</name>
        <dbReference type="ChEBI" id="CHEBI:29105"/>
    </ligand>
</feature>
<evidence type="ECO:0000256" key="7">
    <source>
        <dbReference type="PIRSR" id="PIRSR602481-1"/>
    </source>
</evidence>
<dbReference type="InterPro" id="IPR036388">
    <property type="entry name" value="WH-like_DNA-bd_sf"/>
</dbReference>
<comment type="cofactor">
    <cofactor evidence="8">
        <name>Mn(2+)</name>
        <dbReference type="ChEBI" id="CHEBI:29035"/>
    </cofactor>
    <cofactor evidence="8">
        <name>Fe(2+)</name>
        <dbReference type="ChEBI" id="CHEBI:29033"/>
    </cofactor>
    <text evidence="8">Binds 1 Mn(2+) or Fe(2+) ion per subunit.</text>
</comment>
<evidence type="ECO:0000256" key="5">
    <source>
        <dbReference type="ARBA" id="ARBA00023125"/>
    </source>
</evidence>
<evidence type="ECO:0000256" key="2">
    <source>
        <dbReference type="ARBA" id="ARBA00022491"/>
    </source>
</evidence>
<dbReference type="PANTHER" id="PTHR33202">
    <property type="entry name" value="ZINC UPTAKE REGULATION PROTEIN"/>
    <property type="match status" value="1"/>
</dbReference>
<feature type="binding site" evidence="7">
    <location>
        <position position="96"/>
    </location>
    <ligand>
        <name>Zn(2+)</name>
        <dbReference type="ChEBI" id="CHEBI:29105"/>
    </ligand>
</feature>
<dbReference type="InterPro" id="IPR043135">
    <property type="entry name" value="Fur_C"/>
</dbReference>
<protein>
    <submittedName>
        <fullName evidence="9">Fur family transcriptional regulator, ferric uptake regulator</fullName>
    </submittedName>
</protein>
<dbReference type="AlphaFoldDB" id="A0A1M6B0P2"/>
<dbReference type="Pfam" id="PF01475">
    <property type="entry name" value="FUR"/>
    <property type="match status" value="1"/>
</dbReference>
<dbReference type="GO" id="GO:0008270">
    <property type="term" value="F:zinc ion binding"/>
    <property type="evidence" value="ECO:0007669"/>
    <property type="project" value="TreeGrafter"/>
</dbReference>
<dbReference type="Gene3D" id="1.10.10.10">
    <property type="entry name" value="Winged helix-like DNA-binding domain superfamily/Winged helix DNA-binding domain"/>
    <property type="match status" value="1"/>
</dbReference>
<sequence length="151" mass="17423">MAESNRYRKLLKKENLRSTNHRQSILEALEGFGEPVSAERLYLALKDKGISISLSTVYRALDVLVEKNIISKTDFTDNNRSLYEIRQEGHKHHLVCIRCRKIIPVTGCPFHDYASRLEEQFDFSITGHRLELFGYCRDCSVDENSRSDGQA</sequence>
<dbReference type="EMBL" id="FQZP01000002">
    <property type="protein sequence ID" value="SHI42261.1"/>
    <property type="molecule type" value="Genomic_DNA"/>
</dbReference>
<evidence type="ECO:0000256" key="1">
    <source>
        <dbReference type="ARBA" id="ARBA00007957"/>
    </source>
</evidence>
<name>A0A1M6B0P2_9FIRM</name>
<keyword evidence="8" id="KW-0408">Iron</keyword>
<keyword evidence="6" id="KW-0804">Transcription</keyword>